<gene>
    <name evidence="2" type="ORF">N7548_05810</name>
</gene>
<feature type="transmembrane region" description="Helical" evidence="1">
    <location>
        <begin position="188"/>
        <end position="206"/>
    </location>
</feature>
<dbReference type="Proteomes" id="UP001177160">
    <property type="component" value="Unassembled WGS sequence"/>
</dbReference>
<evidence type="ECO:0000313" key="2">
    <source>
        <dbReference type="EMBL" id="MCV2232342.1"/>
    </source>
</evidence>
<dbReference type="PANTHER" id="PTHR41282">
    <property type="entry name" value="CONSERVED TRANSMEMBRANE PROTEIN-RELATED"/>
    <property type="match status" value="1"/>
</dbReference>
<protein>
    <submittedName>
        <fullName evidence="2">Bax inhibitor-1/YccA family protein</fullName>
    </submittedName>
</protein>
<feature type="transmembrane region" description="Helical" evidence="1">
    <location>
        <begin position="89"/>
        <end position="107"/>
    </location>
</feature>
<keyword evidence="1" id="KW-0812">Transmembrane</keyword>
<proteinExistence type="predicted"/>
<comment type="caution">
    <text evidence="2">The sequence shown here is derived from an EMBL/GenBank/DDBJ whole genome shotgun (WGS) entry which is preliminary data.</text>
</comment>
<feature type="transmembrane region" description="Helical" evidence="1">
    <location>
        <begin position="30"/>
        <end position="52"/>
    </location>
</feature>
<feature type="transmembrane region" description="Helical" evidence="1">
    <location>
        <begin position="58"/>
        <end position="77"/>
    </location>
</feature>
<accession>A0ABT2Y6H6</accession>
<keyword evidence="3" id="KW-1185">Reference proteome</keyword>
<sequence>MQQNNPVFSRLRKNPDAMAYGAEAASIRGIILKTIILFVIAIGTGILALSFADQNPNLYIGLVMFSGIIGFISIIVAMSSIRLAPVFSLIYAMSEGLFLVLISVIYMEAFNYTGYNIVLLAVLITAAIFFGMLVLYSTKLIVVTQGFRRFMLSFGFMMLSVVLFVSIASIFDGGQMAYMLFGNPDSPIVLFLTLVFVMYGAFMLTLHFDNAAQIADQGLDKRYEWVAAMGLMVAIVYIYYQVLRLLAIILSRRD</sequence>
<keyword evidence="1" id="KW-1133">Transmembrane helix</keyword>
<dbReference type="InterPro" id="IPR010539">
    <property type="entry name" value="BaxI_1-like"/>
</dbReference>
<dbReference type="EMBL" id="JAOVQM010000004">
    <property type="protein sequence ID" value="MCV2232342.1"/>
    <property type="molecule type" value="Genomic_DNA"/>
</dbReference>
<dbReference type="PANTHER" id="PTHR41282:SF1">
    <property type="entry name" value="CONSERVED TRANSMEMBRANE PROTEIN-RELATED"/>
    <property type="match status" value="1"/>
</dbReference>
<dbReference type="Pfam" id="PF12811">
    <property type="entry name" value="BaxI_1"/>
    <property type="match status" value="1"/>
</dbReference>
<feature type="transmembrane region" description="Helical" evidence="1">
    <location>
        <begin position="226"/>
        <end position="250"/>
    </location>
</feature>
<keyword evidence="1" id="KW-0472">Membrane</keyword>
<dbReference type="RefSeq" id="WP_263608532.1">
    <property type="nucleotide sequence ID" value="NZ_JAOVQM010000004.1"/>
</dbReference>
<reference evidence="2" key="1">
    <citation type="submission" date="2022-09" db="EMBL/GenBank/DDBJ databases">
        <title>Novel Mycoplasma species identified in domestic and wild animals.</title>
        <authorList>
            <person name="Volokhov D.V."/>
            <person name="Furtak V.A."/>
            <person name="Zagorodnyaya T.A."/>
        </authorList>
    </citation>
    <scope>NUCLEOTIDE SEQUENCE</scope>
    <source>
        <strain evidence="2">Oakley</strain>
    </source>
</reference>
<name>A0ABT2Y6H6_9MOLU</name>
<feature type="transmembrane region" description="Helical" evidence="1">
    <location>
        <begin position="113"/>
        <end position="138"/>
    </location>
</feature>
<evidence type="ECO:0000313" key="3">
    <source>
        <dbReference type="Proteomes" id="UP001177160"/>
    </source>
</evidence>
<organism evidence="2 3">
    <name type="scientific">Paracholeplasma manati</name>
    <dbReference type="NCBI Taxonomy" id="591373"/>
    <lineage>
        <taxon>Bacteria</taxon>
        <taxon>Bacillati</taxon>
        <taxon>Mycoplasmatota</taxon>
        <taxon>Mollicutes</taxon>
        <taxon>Acholeplasmatales</taxon>
        <taxon>Acholeplasmataceae</taxon>
        <taxon>Paracholeplasma</taxon>
    </lineage>
</organism>
<feature type="transmembrane region" description="Helical" evidence="1">
    <location>
        <begin position="150"/>
        <end position="168"/>
    </location>
</feature>
<evidence type="ECO:0000256" key="1">
    <source>
        <dbReference type="SAM" id="Phobius"/>
    </source>
</evidence>